<evidence type="ECO:0000256" key="4">
    <source>
        <dbReference type="ARBA" id="ARBA00022475"/>
    </source>
</evidence>
<dbReference type="GO" id="GO:0016740">
    <property type="term" value="F:transferase activity"/>
    <property type="evidence" value="ECO:0007669"/>
    <property type="project" value="UniProtKB-KW"/>
</dbReference>
<name>A0ABR5SAW3_9BACT</name>
<evidence type="ECO:0000256" key="3">
    <source>
        <dbReference type="ARBA" id="ARBA00005985"/>
    </source>
</evidence>
<evidence type="ECO:0000256" key="10">
    <source>
        <dbReference type="SAM" id="SignalP"/>
    </source>
</evidence>
<dbReference type="RefSeq" id="WP_085053884.1">
    <property type="nucleotide sequence ID" value="NZ_LNQR01000134.1"/>
</dbReference>
<feature type="transmembrane region" description="Helical" evidence="9">
    <location>
        <begin position="160"/>
        <end position="183"/>
    </location>
</feature>
<feature type="chain" id="PRO_5046028595" evidence="10">
    <location>
        <begin position="33"/>
        <end position="285"/>
    </location>
</feature>
<dbReference type="Pfam" id="PF01040">
    <property type="entry name" value="UbiA"/>
    <property type="match status" value="1"/>
</dbReference>
<dbReference type="InterPro" id="IPR044878">
    <property type="entry name" value="UbiA_sf"/>
</dbReference>
<dbReference type="CDD" id="cd13959">
    <property type="entry name" value="PT_UbiA_COQ2"/>
    <property type="match status" value="1"/>
</dbReference>
<dbReference type="Proteomes" id="UP000060487">
    <property type="component" value="Unassembled WGS sequence"/>
</dbReference>
<feature type="transmembrane region" description="Helical" evidence="9">
    <location>
        <begin position="133"/>
        <end position="154"/>
    </location>
</feature>
<feature type="transmembrane region" description="Helical" evidence="9">
    <location>
        <begin position="79"/>
        <end position="100"/>
    </location>
</feature>
<dbReference type="EMBL" id="LNQR01000134">
    <property type="protein sequence ID" value="KWT75004.1"/>
    <property type="molecule type" value="Genomic_DNA"/>
</dbReference>
<keyword evidence="8 9" id="KW-0472">Membrane</keyword>
<evidence type="ECO:0000256" key="9">
    <source>
        <dbReference type="SAM" id="Phobius"/>
    </source>
</evidence>
<dbReference type="PANTHER" id="PTHR11048">
    <property type="entry name" value="PRENYLTRANSFERASES"/>
    <property type="match status" value="1"/>
</dbReference>
<keyword evidence="7 9" id="KW-1133">Transmembrane helix</keyword>
<dbReference type="Gene3D" id="1.10.357.140">
    <property type="entry name" value="UbiA prenyltransferase"/>
    <property type="match status" value="1"/>
</dbReference>
<feature type="transmembrane region" description="Helical" evidence="9">
    <location>
        <begin position="262"/>
        <end position="280"/>
    </location>
</feature>
<dbReference type="Gene3D" id="1.20.120.1780">
    <property type="entry name" value="UbiA prenyltransferase"/>
    <property type="match status" value="1"/>
</dbReference>
<keyword evidence="5 11" id="KW-0808">Transferase</keyword>
<evidence type="ECO:0000256" key="7">
    <source>
        <dbReference type="ARBA" id="ARBA00022989"/>
    </source>
</evidence>
<comment type="caution">
    <text evidence="11">The sequence shown here is derived from an EMBL/GenBank/DDBJ whole genome shotgun (WGS) entry which is preliminary data.</text>
</comment>
<evidence type="ECO:0000256" key="1">
    <source>
        <dbReference type="ARBA" id="ARBA00001946"/>
    </source>
</evidence>
<dbReference type="NCBIfam" id="TIGR01475">
    <property type="entry name" value="ubiA_other"/>
    <property type="match status" value="1"/>
</dbReference>
<proteinExistence type="inferred from homology"/>
<dbReference type="NCBIfam" id="NF009524">
    <property type="entry name" value="PRK12886.1"/>
    <property type="match status" value="1"/>
</dbReference>
<evidence type="ECO:0000256" key="5">
    <source>
        <dbReference type="ARBA" id="ARBA00022679"/>
    </source>
</evidence>
<keyword evidence="4" id="KW-1003">Cell membrane</keyword>
<evidence type="ECO:0000313" key="11">
    <source>
        <dbReference type="EMBL" id="KWT75004.1"/>
    </source>
</evidence>
<evidence type="ECO:0000256" key="2">
    <source>
        <dbReference type="ARBA" id="ARBA00004141"/>
    </source>
</evidence>
<organism evidence="11 12">
    <name type="scientific">Candidatus Magnetominusculus xianensis</name>
    <dbReference type="NCBI Taxonomy" id="1748249"/>
    <lineage>
        <taxon>Bacteria</taxon>
        <taxon>Pseudomonadati</taxon>
        <taxon>Nitrospirota</taxon>
        <taxon>Nitrospiria</taxon>
        <taxon>Nitrospirales</taxon>
        <taxon>Nitrospiraceae</taxon>
        <taxon>Candidatus Magnetominusculus</taxon>
    </lineage>
</organism>
<dbReference type="InterPro" id="IPR006371">
    <property type="entry name" value="Polyprenyltransferase_UbiA-li"/>
</dbReference>
<reference evidence="11 12" key="1">
    <citation type="submission" date="2015-11" db="EMBL/GenBank/DDBJ databases">
        <authorList>
            <person name="Lin W."/>
        </authorList>
    </citation>
    <scope>NUCLEOTIDE SEQUENCE [LARGE SCALE GENOMIC DNA]</scope>
    <source>
        <strain evidence="11 12">HCH-1</strain>
    </source>
</reference>
<gene>
    <name evidence="11" type="primary">ubiA</name>
    <name evidence="11" type="ORF">ASN18_3289</name>
</gene>
<keyword evidence="6 9" id="KW-0812">Transmembrane</keyword>
<sequence length="285" mass="31339">MTCTRVITYLKMIKFSHSVFALPFAFSSAILAADGLPETKKIVWITAAMVAARSAAMGMNRVVDRKIDAQNPRTKNREIPAGVISAAEATVFVVLSSVVFGVAAYMLNPLCLKLSPVALSVIFLYSYTKRFTWGCHIVLGVAIALAPLGAWIAIRGTVSWEAAALPVAVVFWLAGFDILYALADIDFDKSYGLYSIPQRFGIRTSLYIARGFHLLTWVLLIVSGVVFHLGVVYYIGMAIVAMLLIYEHNLVRPGDLSKLDMAFFNMNGYISVTVLAFIALDKYFK</sequence>
<comment type="similarity">
    <text evidence="3">Belongs to the UbiA prenyltransferase family.</text>
</comment>
<feature type="signal peptide" evidence="10">
    <location>
        <begin position="1"/>
        <end position="32"/>
    </location>
</feature>
<protein>
    <submittedName>
        <fullName evidence="11">4-hydroxybenzoate octaprenyltransferase</fullName>
        <ecNumber evidence="11">2.5.1.-</ecNumber>
    </submittedName>
</protein>
<evidence type="ECO:0000313" key="12">
    <source>
        <dbReference type="Proteomes" id="UP000060487"/>
    </source>
</evidence>
<dbReference type="PANTHER" id="PTHR11048:SF28">
    <property type="entry name" value="4-HYDROXYBENZOATE POLYPRENYLTRANSFERASE, MITOCHONDRIAL"/>
    <property type="match status" value="1"/>
</dbReference>
<comment type="subcellular location">
    <subcellularLocation>
        <location evidence="2">Membrane</location>
        <topology evidence="2">Multi-pass membrane protein</topology>
    </subcellularLocation>
</comment>
<keyword evidence="10" id="KW-0732">Signal</keyword>
<accession>A0ABR5SAW3</accession>
<keyword evidence="12" id="KW-1185">Reference proteome</keyword>
<dbReference type="InterPro" id="IPR000537">
    <property type="entry name" value="UbiA_prenyltransferase"/>
</dbReference>
<comment type="cofactor">
    <cofactor evidence="1">
        <name>Mg(2+)</name>
        <dbReference type="ChEBI" id="CHEBI:18420"/>
    </cofactor>
</comment>
<evidence type="ECO:0000256" key="8">
    <source>
        <dbReference type="ARBA" id="ARBA00023136"/>
    </source>
</evidence>
<dbReference type="InterPro" id="IPR039653">
    <property type="entry name" value="Prenyltransferase"/>
</dbReference>
<feature type="transmembrane region" description="Helical" evidence="9">
    <location>
        <begin position="42"/>
        <end position="59"/>
    </location>
</feature>
<feature type="transmembrane region" description="Helical" evidence="9">
    <location>
        <begin position="231"/>
        <end position="250"/>
    </location>
</feature>
<feature type="transmembrane region" description="Helical" evidence="9">
    <location>
        <begin position="204"/>
        <end position="225"/>
    </location>
</feature>
<evidence type="ECO:0000256" key="6">
    <source>
        <dbReference type="ARBA" id="ARBA00022692"/>
    </source>
</evidence>
<dbReference type="EC" id="2.5.1.-" evidence="11"/>